<evidence type="ECO:0000313" key="2">
    <source>
        <dbReference type="Proteomes" id="UP000199450"/>
    </source>
</evidence>
<reference evidence="2" key="1">
    <citation type="submission" date="2016-10" db="EMBL/GenBank/DDBJ databases">
        <authorList>
            <person name="Varghese N."/>
            <person name="Submissions S."/>
        </authorList>
    </citation>
    <scope>NUCLEOTIDE SEQUENCE [LARGE SCALE GENOMIC DNA]</scope>
    <source>
        <strain evidence="2">DSM 17453</strain>
    </source>
</reference>
<evidence type="ECO:0000313" key="1">
    <source>
        <dbReference type="EMBL" id="SEM31870.1"/>
    </source>
</evidence>
<name>A0A1H7XDK8_9FLAO</name>
<sequence length="43" mass="5157">MVRRLPAKFVAYKFNTVLHHKMDYFGKLSAVNNNFYSKNKKSY</sequence>
<accession>A0A1H7XDK8</accession>
<keyword evidence="2" id="KW-1185">Reference proteome</keyword>
<organism evidence="1 2">
    <name type="scientific">Chryseobacterium taichungense</name>
    <dbReference type="NCBI Taxonomy" id="295069"/>
    <lineage>
        <taxon>Bacteria</taxon>
        <taxon>Pseudomonadati</taxon>
        <taxon>Bacteroidota</taxon>
        <taxon>Flavobacteriia</taxon>
        <taxon>Flavobacteriales</taxon>
        <taxon>Weeksellaceae</taxon>
        <taxon>Chryseobacterium group</taxon>
        <taxon>Chryseobacterium</taxon>
    </lineage>
</organism>
<dbReference type="Proteomes" id="UP000199450">
    <property type="component" value="Unassembled WGS sequence"/>
</dbReference>
<proteinExistence type="predicted"/>
<protein>
    <submittedName>
        <fullName evidence="1">Uncharacterized protein</fullName>
    </submittedName>
</protein>
<dbReference type="EMBL" id="FOBV01000002">
    <property type="protein sequence ID" value="SEM31870.1"/>
    <property type="molecule type" value="Genomic_DNA"/>
</dbReference>
<dbReference type="AlphaFoldDB" id="A0A1H7XDK8"/>
<gene>
    <name evidence="1" type="ORF">SAMN05421856_102374</name>
</gene>